<organism evidence="1 2">
    <name type="scientific">Methanosarcina thermophila</name>
    <dbReference type="NCBI Taxonomy" id="2210"/>
    <lineage>
        <taxon>Archaea</taxon>
        <taxon>Methanobacteriati</taxon>
        <taxon>Methanobacteriota</taxon>
        <taxon>Stenosarchaea group</taxon>
        <taxon>Methanomicrobia</taxon>
        <taxon>Methanosarcinales</taxon>
        <taxon>Methanosarcinaceae</taxon>
        <taxon>Methanosarcina</taxon>
    </lineage>
</organism>
<dbReference type="Proteomes" id="UP000265557">
    <property type="component" value="Chromosome"/>
</dbReference>
<sequence>MNNAGFRASSPILYGEWEIELRYKEKDDINIFIFVNWMDLTLLAMKVYFSQCLFSKSIFVYYIADIYSWEIIGLKRDCEG</sequence>
<dbReference type="AlphaFoldDB" id="A0A3G9CX68"/>
<dbReference type="GeneID" id="41603544"/>
<evidence type="ECO:0000313" key="2">
    <source>
        <dbReference type="Proteomes" id="UP000265557"/>
    </source>
</evidence>
<accession>A0A3G9CX68</accession>
<dbReference type="RefSeq" id="WP_048166992.1">
    <property type="nucleotide sequence ID" value="NZ_FPAO01000002.1"/>
</dbReference>
<evidence type="ECO:0000313" key="1">
    <source>
        <dbReference type="EMBL" id="BAW30636.1"/>
    </source>
</evidence>
<dbReference type="EMBL" id="AP017646">
    <property type="protein sequence ID" value="BAW30636.1"/>
    <property type="molecule type" value="Genomic_DNA"/>
</dbReference>
<reference evidence="1 2" key="1">
    <citation type="submission" date="2016-09" db="EMBL/GenBank/DDBJ databases">
        <title>Complete Genome Sequence of Methanosarcina thermophila MT-1.</title>
        <authorList>
            <person name="Kouzuma A."/>
        </authorList>
    </citation>
    <scope>NUCLEOTIDE SEQUENCE [LARGE SCALE GENOMIC DNA]</scope>
    <source>
        <strain evidence="1 2">MT-1</strain>
    </source>
</reference>
<protein>
    <submittedName>
        <fullName evidence="1">Uncharacterized protein</fullName>
    </submittedName>
</protein>
<name>A0A3G9CX68_METTE</name>
<gene>
    <name evidence="1" type="ORF">MESMT1_2706</name>
</gene>
<proteinExistence type="predicted"/>